<organism evidence="1 2">
    <name type="scientific">Leptosia nina</name>
    <dbReference type="NCBI Taxonomy" id="320188"/>
    <lineage>
        <taxon>Eukaryota</taxon>
        <taxon>Metazoa</taxon>
        <taxon>Ecdysozoa</taxon>
        <taxon>Arthropoda</taxon>
        <taxon>Hexapoda</taxon>
        <taxon>Insecta</taxon>
        <taxon>Pterygota</taxon>
        <taxon>Neoptera</taxon>
        <taxon>Endopterygota</taxon>
        <taxon>Lepidoptera</taxon>
        <taxon>Glossata</taxon>
        <taxon>Ditrysia</taxon>
        <taxon>Papilionoidea</taxon>
        <taxon>Pieridae</taxon>
        <taxon>Pierinae</taxon>
        <taxon>Leptosia</taxon>
    </lineage>
</organism>
<keyword evidence="2" id="KW-1185">Reference proteome</keyword>
<comment type="caution">
    <text evidence="1">The sequence shown here is derived from an EMBL/GenBank/DDBJ whole genome shotgun (WGS) entry which is preliminary data.</text>
</comment>
<evidence type="ECO:0000313" key="2">
    <source>
        <dbReference type="Proteomes" id="UP001497472"/>
    </source>
</evidence>
<dbReference type="Proteomes" id="UP001497472">
    <property type="component" value="Unassembled WGS sequence"/>
</dbReference>
<protein>
    <submittedName>
        <fullName evidence="1">Uncharacterized protein</fullName>
    </submittedName>
</protein>
<name>A0AAV1JH36_9NEOP</name>
<accession>A0AAV1JH36</accession>
<dbReference type="EMBL" id="CAVLEF010000010">
    <property type="protein sequence ID" value="CAK1548677.1"/>
    <property type="molecule type" value="Genomic_DNA"/>
</dbReference>
<sequence>MTYSAFPTRQGYRWPARWAVARDPAPLARAPRTGPLRNSNASVNRPIFEFFRSNTLVLKCQWKTIGFCNCDILSSTGSEVRSVAVVV</sequence>
<gene>
    <name evidence="1" type="ORF">LNINA_LOCUS8042</name>
</gene>
<evidence type="ECO:0000313" key="1">
    <source>
        <dbReference type="EMBL" id="CAK1548677.1"/>
    </source>
</evidence>
<dbReference type="AlphaFoldDB" id="A0AAV1JH36"/>
<proteinExistence type="predicted"/>
<reference evidence="1 2" key="1">
    <citation type="submission" date="2023-11" db="EMBL/GenBank/DDBJ databases">
        <authorList>
            <person name="Okamura Y."/>
        </authorList>
    </citation>
    <scope>NUCLEOTIDE SEQUENCE [LARGE SCALE GENOMIC DNA]</scope>
</reference>